<dbReference type="GO" id="GO:0003735">
    <property type="term" value="F:structural constituent of ribosome"/>
    <property type="evidence" value="ECO:0007669"/>
    <property type="project" value="InterPro"/>
</dbReference>
<evidence type="ECO:0000256" key="2">
    <source>
        <dbReference type="ARBA" id="ARBA00022980"/>
    </source>
</evidence>
<dbReference type="Pfam" id="PF01092">
    <property type="entry name" value="Ribosomal_S6e"/>
    <property type="match status" value="1"/>
</dbReference>
<name>A0A2R6AK50_9ARCH</name>
<evidence type="ECO:0000256" key="1">
    <source>
        <dbReference type="ARBA" id="ARBA00009312"/>
    </source>
</evidence>
<dbReference type="SMART" id="SM01405">
    <property type="entry name" value="Ribosomal_S6e"/>
    <property type="match status" value="1"/>
</dbReference>
<dbReference type="GO" id="GO:0005840">
    <property type="term" value="C:ribosome"/>
    <property type="evidence" value="ECO:0007669"/>
    <property type="project" value="UniProtKB-KW"/>
</dbReference>
<evidence type="ECO:0008006" key="6">
    <source>
        <dbReference type="Google" id="ProtNLM"/>
    </source>
</evidence>
<dbReference type="AlphaFoldDB" id="A0A2R6AK50"/>
<evidence type="ECO:0000313" key="5">
    <source>
        <dbReference type="Proteomes" id="UP000240569"/>
    </source>
</evidence>
<dbReference type="InterPro" id="IPR001377">
    <property type="entry name" value="Ribosomal_eS6"/>
</dbReference>
<organism evidence="4 5">
    <name type="scientific">Candidatus Marsarchaeota G1 archaeon BE_D</name>
    <dbReference type="NCBI Taxonomy" id="1978156"/>
    <lineage>
        <taxon>Archaea</taxon>
        <taxon>Candidatus Marsarchaeota</taxon>
        <taxon>Candidatus Marsarchaeota group 1</taxon>
    </lineage>
</organism>
<keyword evidence="2" id="KW-0689">Ribosomal protein</keyword>
<reference evidence="4 5" key="1">
    <citation type="submission" date="2017-04" db="EMBL/GenBank/DDBJ databases">
        <title>Novel microbial lineages endemic to geothermal iron-oxide mats fill important gaps in the evolutionary history of Archaea.</title>
        <authorList>
            <person name="Jay Z.J."/>
            <person name="Beam J.P."/>
            <person name="Dlakic M."/>
            <person name="Rusch D.B."/>
            <person name="Kozubal M.A."/>
            <person name="Inskeep W.P."/>
        </authorList>
    </citation>
    <scope>NUCLEOTIDE SEQUENCE [LARGE SCALE GENOMIC DNA]</scope>
    <source>
        <strain evidence="4">BE_D</strain>
    </source>
</reference>
<evidence type="ECO:0000313" key="4">
    <source>
        <dbReference type="EMBL" id="PSN86749.1"/>
    </source>
</evidence>
<dbReference type="PROSITE" id="PS00578">
    <property type="entry name" value="RIBOSOMAL_S6E"/>
    <property type="match status" value="1"/>
</dbReference>
<dbReference type="GO" id="GO:0006412">
    <property type="term" value="P:translation"/>
    <property type="evidence" value="ECO:0007669"/>
    <property type="project" value="InterPro"/>
</dbReference>
<protein>
    <recommendedName>
        <fullName evidence="6">30S ribosomal protein S6e</fullName>
    </recommendedName>
</protein>
<comment type="similarity">
    <text evidence="1">Belongs to the eukaryotic ribosomal protein eS6 family.</text>
</comment>
<keyword evidence="3" id="KW-0687">Ribonucleoprotein</keyword>
<dbReference type="InterPro" id="IPR018282">
    <property type="entry name" value="Ribosomal_eS6_CS"/>
</dbReference>
<dbReference type="Proteomes" id="UP000240569">
    <property type="component" value="Unassembled WGS sequence"/>
</dbReference>
<evidence type="ECO:0000256" key="3">
    <source>
        <dbReference type="ARBA" id="ARBA00023274"/>
    </source>
</evidence>
<dbReference type="GO" id="GO:1990904">
    <property type="term" value="C:ribonucleoprotein complex"/>
    <property type="evidence" value="ECO:0007669"/>
    <property type="project" value="UniProtKB-KW"/>
</dbReference>
<proteinExistence type="inferred from homology"/>
<comment type="caution">
    <text evidence="4">The sequence shown here is derived from an EMBL/GenBank/DDBJ whole genome shotgun (WGS) entry which is preliminary data.</text>
</comment>
<accession>A0A2R6AK50</accession>
<gene>
    <name evidence="4" type="ORF">B9Q02_00845</name>
</gene>
<dbReference type="EMBL" id="NEXD01000002">
    <property type="protein sequence ID" value="PSN86749.1"/>
    <property type="molecule type" value="Genomic_DNA"/>
</dbReference>
<sequence length="113" mass="12221">MVEFKIVVSYPDGKAETVIAKDKVATQLIGMKIGDVFDGSLIEKPGFEMVITGGSDSAGFPMVPFIQGGGLIRVLLRDKNGIARRVYRRGSLITESIVQINVKAKKKVEPNGN</sequence>